<dbReference type="AlphaFoldDB" id="A0A7J7CWX1"/>
<dbReference type="EMBL" id="JAAARO010000013">
    <property type="protein sequence ID" value="KAF5738591.1"/>
    <property type="molecule type" value="Genomic_DNA"/>
</dbReference>
<comment type="caution">
    <text evidence="2">The sequence shown here is derived from an EMBL/GenBank/DDBJ whole genome shotgun (WGS) entry which is preliminary data.</text>
</comment>
<protein>
    <submittedName>
        <fullName evidence="2">Uncharacterized protein</fullName>
    </submittedName>
</protein>
<evidence type="ECO:0000313" key="3">
    <source>
        <dbReference type="Proteomes" id="UP000593562"/>
    </source>
</evidence>
<dbReference type="PANTHER" id="PTHR31579:SF1">
    <property type="entry name" value="OS03G0796600 PROTEIN"/>
    <property type="match status" value="1"/>
</dbReference>
<accession>A0A7J7CWX1</accession>
<dbReference type="Pfam" id="PF04720">
    <property type="entry name" value="PDDEXK_6"/>
    <property type="match status" value="1"/>
</dbReference>
<proteinExistence type="predicted"/>
<evidence type="ECO:0000313" key="2">
    <source>
        <dbReference type="EMBL" id="KAF5738591.1"/>
    </source>
</evidence>
<organism evidence="2 3">
    <name type="scientific">Tripterygium wilfordii</name>
    <name type="common">Thunder God vine</name>
    <dbReference type="NCBI Taxonomy" id="458696"/>
    <lineage>
        <taxon>Eukaryota</taxon>
        <taxon>Viridiplantae</taxon>
        <taxon>Streptophyta</taxon>
        <taxon>Embryophyta</taxon>
        <taxon>Tracheophyta</taxon>
        <taxon>Spermatophyta</taxon>
        <taxon>Magnoliopsida</taxon>
        <taxon>eudicotyledons</taxon>
        <taxon>Gunneridae</taxon>
        <taxon>Pentapetalae</taxon>
        <taxon>rosids</taxon>
        <taxon>fabids</taxon>
        <taxon>Celastrales</taxon>
        <taxon>Celastraceae</taxon>
        <taxon>Tripterygium</taxon>
    </lineage>
</organism>
<feature type="region of interest" description="Disordered" evidence="1">
    <location>
        <begin position="1"/>
        <end position="23"/>
    </location>
</feature>
<feature type="compositionally biased region" description="Basic and acidic residues" evidence="1">
    <location>
        <begin position="11"/>
        <end position="22"/>
    </location>
</feature>
<feature type="region of interest" description="Disordered" evidence="1">
    <location>
        <begin position="41"/>
        <end position="63"/>
    </location>
</feature>
<sequence>MPFPMKIQPIDSDHDPQFRPEPAKPVLKSRLKRLFDRQFRVSSADKPGVGEQTQDGKDGTATHEFEPSSVCLAKMVQNYMEESNEKQLRGRNRCNCFNRNGNDSSDDEFDAFGESINGGSSGDACDLLKTLIPCPSVVERNLLADTAMIVEKNKNQKRKDELRKIVADSLFSLGYDSSICKSKWDQSPSFPAGEYEYIDVIVEGERLLVDIDFRSEFEIARSTGSYKGMLQSVPYIFVGKVDRLGQIVSIVAEAAKQSLKKKGMHFPPWRKAEYIRAKWLSPYTRASQHDAAVVEDTKVEIQDSPFPENETAVSEDTKIEVQEKKAASECGELDLIFGEVTETEAEVTTTSESYSQVKNYCEWQPPAVKPRSSDRSARIVTGLASLLNEKP</sequence>
<name>A0A7J7CWX1_TRIWF</name>
<evidence type="ECO:0000256" key="1">
    <source>
        <dbReference type="SAM" id="MobiDB-lite"/>
    </source>
</evidence>
<dbReference type="NCBIfam" id="TIGR01615">
    <property type="entry name" value="A_thal_3542"/>
    <property type="match status" value="1"/>
</dbReference>
<keyword evidence="3" id="KW-1185">Reference proteome</keyword>
<feature type="compositionally biased region" description="Basic and acidic residues" evidence="1">
    <location>
        <begin position="54"/>
        <end position="63"/>
    </location>
</feature>
<dbReference type="Proteomes" id="UP000593562">
    <property type="component" value="Unassembled WGS sequence"/>
</dbReference>
<dbReference type="InParanoid" id="A0A7J7CWX1"/>
<dbReference type="OrthoDB" id="691424at2759"/>
<dbReference type="PANTHER" id="PTHR31579">
    <property type="entry name" value="OS03G0796600 PROTEIN"/>
    <property type="match status" value="1"/>
</dbReference>
<dbReference type="FunCoup" id="A0A7J7CWX1">
    <property type="interactions" value="943"/>
</dbReference>
<reference evidence="2 3" key="1">
    <citation type="journal article" date="2020" name="Nat. Commun.">
        <title>Genome of Tripterygium wilfordii and identification of cytochrome P450 involved in triptolide biosynthesis.</title>
        <authorList>
            <person name="Tu L."/>
            <person name="Su P."/>
            <person name="Zhang Z."/>
            <person name="Gao L."/>
            <person name="Wang J."/>
            <person name="Hu T."/>
            <person name="Zhou J."/>
            <person name="Zhang Y."/>
            <person name="Zhao Y."/>
            <person name="Liu Y."/>
            <person name="Song Y."/>
            <person name="Tong Y."/>
            <person name="Lu Y."/>
            <person name="Yang J."/>
            <person name="Xu C."/>
            <person name="Jia M."/>
            <person name="Peters R.J."/>
            <person name="Huang L."/>
            <person name="Gao W."/>
        </authorList>
    </citation>
    <scope>NUCLEOTIDE SEQUENCE [LARGE SCALE GENOMIC DNA]</scope>
    <source>
        <strain evidence="3">cv. XIE 37</strain>
        <tissue evidence="2">Leaf</tissue>
    </source>
</reference>
<dbReference type="InterPro" id="IPR006502">
    <property type="entry name" value="PDDEXK-like"/>
</dbReference>
<gene>
    <name evidence="2" type="ORF">HS088_TW13G01492</name>
</gene>